<proteinExistence type="predicted"/>
<dbReference type="AlphaFoldDB" id="A0A168CHV3"/>
<keyword evidence="3" id="KW-1185">Reference proteome</keyword>
<dbReference type="OrthoDB" id="5212373at2759"/>
<evidence type="ECO:0000313" key="2">
    <source>
        <dbReference type="EMBL" id="OAA71395.1"/>
    </source>
</evidence>
<dbReference type="STRING" id="1081104.A0A168CHV3"/>
<dbReference type="EMBL" id="AZHB01000003">
    <property type="protein sequence ID" value="OAA71395.1"/>
    <property type="molecule type" value="Genomic_DNA"/>
</dbReference>
<accession>A0A168CHV3</accession>
<protein>
    <submittedName>
        <fullName evidence="2">Uncharacterized protein</fullName>
    </submittedName>
</protein>
<evidence type="ECO:0000256" key="1">
    <source>
        <dbReference type="SAM" id="MobiDB-lite"/>
    </source>
</evidence>
<gene>
    <name evidence="2" type="ORF">ISF_01946</name>
</gene>
<evidence type="ECO:0000313" key="3">
    <source>
        <dbReference type="Proteomes" id="UP000076744"/>
    </source>
</evidence>
<dbReference type="GeneID" id="30018238"/>
<feature type="region of interest" description="Disordered" evidence="1">
    <location>
        <begin position="15"/>
        <end position="47"/>
    </location>
</feature>
<organism evidence="2 3">
    <name type="scientific">Cordyceps fumosorosea (strain ARSEF 2679)</name>
    <name type="common">Isaria fumosorosea</name>
    <dbReference type="NCBI Taxonomy" id="1081104"/>
    <lineage>
        <taxon>Eukaryota</taxon>
        <taxon>Fungi</taxon>
        <taxon>Dikarya</taxon>
        <taxon>Ascomycota</taxon>
        <taxon>Pezizomycotina</taxon>
        <taxon>Sordariomycetes</taxon>
        <taxon>Hypocreomycetidae</taxon>
        <taxon>Hypocreales</taxon>
        <taxon>Cordycipitaceae</taxon>
        <taxon>Cordyceps</taxon>
    </lineage>
</organism>
<sequence>MSAFSGAQGFEAISASQQRDRAVGTIAGTGLAPRTSPSSSPSRRRTIPSAAVLCTDISAEYAHALHHPRSAATAATSSATLPWAARLAAMTKTLRRVIADTVLYAVPPSEAGKLTLRRSSDNREVTV</sequence>
<reference evidence="2 3" key="1">
    <citation type="journal article" date="2016" name="Genome Biol. Evol.">
        <title>Divergent and convergent evolution of fungal pathogenicity.</title>
        <authorList>
            <person name="Shang Y."/>
            <person name="Xiao G."/>
            <person name="Zheng P."/>
            <person name="Cen K."/>
            <person name="Zhan S."/>
            <person name="Wang C."/>
        </authorList>
    </citation>
    <scope>NUCLEOTIDE SEQUENCE [LARGE SCALE GENOMIC DNA]</scope>
    <source>
        <strain evidence="2 3">ARSEF 2679</strain>
    </source>
</reference>
<dbReference type="Proteomes" id="UP000076744">
    <property type="component" value="Unassembled WGS sequence"/>
</dbReference>
<name>A0A168CHV3_CORFA</name>
<comment type="caution">
    <text evidence="2">The sequence shown here is derived from an EMBL/GenBank/DDBJ whole genome shotgun (WGS) entry which is preliminary data.</text>
</comment>
<dbReference type="RefSeq" id="XP_018707276.1">
    <property type="nucleotide sequence ID" value="XM_018845553.1"/>
</dbReference>